<organism evidence="1 2">
    <name type="scientific">Geodia barretti</name>
    <name type="common">Barrett's horny sponge</name>
    <dbReference type="NCBI Taxonomy" id="519541"/>
    <lineage>
        <taxon>Eukaryota</taxon>
        <taxon>Metazoa</taxon>
        <taxon>Porifera</taxon>
        <taxon>Demospongiae</taxon>
        <taxon>Heteroscleromorpha</taxon>
        <taxon>Tetractinellida</taxon>
        <taxon>Astrophorina</taxon>
        <taxon>Geodiidae</taxon>
        <taxon>Geodia</taxon>
    </lineage>
</organism>
<keyword evidence="2" id="KW-1185">Reference proteome</keyword>
<evidence type="ECO:0000313" key="1">
    <source>
        <dbReference type="EMBL" id="CAI8041808.1"/>
    </source>
</evidence>
<accession>A0AA35T6D6</accession>
<dbReference type="AlphaFoldDB" id="A0AA35T6D6"/>
<evidence type="ECO:0000313" key="2">
    <source>
        <dbReference type="Proteomes" id="UP001174909"/>
    </source>
</evidence>
<feature type="non-terminal residue" evidence="1">
    <location>
        <position position="1"/>
    </location>
</feature>
<reference evidence="1" key="1">
    <citation type="submission" date="2023-03" db="EMBL/GenBank/DDBJ databases">
        <authorList>
            <person name="Steffen K."/>
            <person name="Cardenas P."/>
        </authorList>
    </citation>
    <scope>NUCLEOTIDE SEQUENCE</scope>
</reference>
<dbReference type="Proteomes" id="UP001174909">
    <property type="component" value="Unassembled WGS sequence"/>
</dbReference>
<dbReference type="EMBL" id="CASHTH010003211">
    <property type="protein sequence ID" value="CAI8041808.1"/>
    <property type="molecule type" value="Genomic_DNA"/>
</dbReference>
<sequence>APQSRSSGLKSAAIATRSIQVSSASWTPRDVLKDSTGDSTAGRAKSIEIEGRGPRFYF</sequence>
<comment type="caution">
    <text evidence="1">The sequence shown here is derived from an EMBL/GenBank/DDBJ whole genome shotgun (WGS) entry which is preliminary data.</text>
</comment>
<gene>
    <name evidence="1" type="ORF">GBAR_LOCUS23199</name>
</gene>
<name>A0AA35T6D6_GEOBA</name>
<proteinExistence type="predicted"/>
<protein>
    <submittedName>
        <fullName evidence="1">Uncharacterized protein</fullName>
    </submittedName>
</protein>